<name>A0A8D3AEE2_SCOMX</name>
<dbReference type="GO" id="GO:0005979">
    <property type="term" value="P:regulation of glycogen biosynthetic process"/>
    <property type="evidence" value="ECO:0007669"/>
    <property type="project" value="TreeGrafter"/>
</dbReference>
<dbReference type="InterPro" id="IPR005036">
    <property type="entry name" value="CBM21_dom"/>
</dbReference>
<dbReference type="Gene3D" id="2.60.40.2440">
    <property type="entry name" value="Carbohydrate binding type-21 domain"/>
    <property type="match status" value="1"/>
</dbReference>
<dbReference type="GO" id="GO:2001069">
    <property type="term" value="F:glycogen binding"/>
    <property type="evidence" value="ECO:0007669"/>
    <property type="project" value="TreeGrafter"/>
</dbReference>
<evidence type="ECO:0000313" key="3">
    <source>
        <dbReference type="Ensembl" id="ENSSMAP00000016948.2"/>
    </source>
</evidence>
<proteinExistence type="predicted"/>
<accession>A0A8D3AEE2</accession>
<sequence>MNIKLSDPSPTIFLVVEHKQVKVEVSDVSDVTVRARVCLVTVSAARCPGGESLLDTSCPAAGLLRDSAHGPPGCRAQMSRSPLHTGAEAPSPGRSTENGLEEGEGEEGGDLDDEADASQLERFMRDRRRAKSLPACPALLLDAVTGSSGRKRVKFADSMGLNLASVKHFSSLEEPQIPSKVLSRYRSFPSTQQQQELLNDLCHSFTSSLAPDRLVALFPQPRDTERRVQRLRVCLEKVTVTQFDVRGQIRVWTHCADKEVGVRYSFNNWMSCVDAQALAVVAADEPGLVGERFSFTVYTPPFMEPGSAVHFALYLRSEAGEFWDNNAGQNYTLSYCCAPFVGAAFHDT</sequence>
<feature type="region of interest" description="Disordered" evidence="1">
    <location>
        <begin position="69"/>
        <end position="113"/>
    </location>
</feature>
<dbReference type="Pfam" id="PF03370">
    <property type="entry name" value="CBM_21"/>
    <property type="match status" value="1"/>
</dbReference>
<dbReference type="AlphaFoldDB" id="A0A8D3AEE2"/>
<evidence type="ECO:0000259" key="2">
    <source>
        <dbReference type="PROSITE" id="PS51159"/>
    </source>
</evidence>
<dbReference type="PROSITE" id="PS51159">
    <property type="entry name" value="CBM21"/>
    <property type="match status" value="1"/>
</dbReference>
<dbReference type="PANTHER" id="PTHR12307">
    <property type="entry name" value="PROTEIN PHOSPHATASE 1 REGULATORY SUBUNIT"/>
    <property type="match status" value="1"/>
</dbReference>
<dbReference type="Ensembl" id="ENSSMAT00000017157.2">
    <property type="protein sequence ID" value="ENSSMAP00000016948.2"/>
    <property type="gene ID" value="ENSSMAG00000010397.2"/>
</dbReference>
<reference evidence="3" key="2">
    <citation type="submission" date="2025-08" db="UniProtKB">
        <authorList>
            <consortium name="Ensembl"/>
        </authorList>
    </citation>
    <scope>IDENTIFICATION</scope>
</reference>
<organism evidence="3 4">
    <name type="scientific">Scophthalmus maximus</name>
    <name type="common">Turbot</name>
    <name type="synonym">Psetta maxima</name>
    <dbReference type="NCBI Taxonomy" id="52904"/>
    <lineage>
        <taxon>Eukaryota</taxon>
        <taxon>Metazoa</taxon>
        <taxon>Chordata</taxon>
        <taxon>Craniata</taxon>
        <taxon>Vertebrata</taxon>
        <taxon>Euteleostomi</taxon>
        <taxon>Actinopterygii</taxon>
        <taxon>Neopterygii</taxon>
        <taxon>Teleostei</taxon>
        <taxon>Neoteleostei</taxon>
        <taxon>Acanthomorphata</taxon>
        <taxon>Carangaria</taxon>
        <taxon>Pleuronectiformes</taxon>
        <taxon>Pleuronectoidei</taxon>
        <taxon>Scophthalmidae</taxon>
        <taxon>Scophthalmus</taxon>
    </lineage>
</organism>
<dbReference type="InterPro" id="IPR038175">
    <property type="entry name" value="CBM21_dom_sf"/>
</dbReference>
<dbReference type="Proteomes" id="UP000694558">
    <property type="component" value="Chromosome 21"/>
</dbReference>
<feature type="compositionally biased region" description="Acidic residues" evidence="1">
    <location>
        <begin position="99"/>
        <end position="113"/>
    </location>
</feature>
<dbReference type="GO" id="GO:0000164">
    <property type="term" value="C:protein phosphatase type 1 complex"/>
    <property type="evidence" value="ECO:0007669"/>
    <property type="project" value="TreeGrafter"/>
</dbReference>
<gene>
    <name evidence="3" type="primary">PPP1R3G</name>
</gene>
<evidence type="ECO:0000256" key="1">
    <source>
        <dbReference type="SAM" id="MobiDB-lite"/>
    </source>
</evidence>
<dbReference type="InterPro" id="IPR050782">
    <property type="entry name" value="PP1_regulatory_subunit_3"/>
</dbReference>
<feature type="domain" description="CBM21" evidence="2">
    <location>
        <begin position="225"/>
        <end position="334"/>
    </location>
</feature>
<protein>
    <submittedName>
        <fullName evidence="3">Protein phosphatase 1 regulatory subunit 3G</fullName>
    </submittedName>
</protein>
<dbReference type="PANTHER" id="PTHR12307:SF7">
    <property type="entry name" value="PROTEIN PHOSPHATASE 1 REGULATORY SUBUNIT 3G"/>
    <property type="match status" value="1"/>
</dbReference>
<dbReference type="GO" id="GO:0008157">
    <property type="term" value="F:protein phosphatase 1 binding"/>
    <property type="evidence" value="ECO:0007669"/>
    <property type="project" value="TreeGrafter"/>
</dbReference>
<evidence type="ECO:0000313" key="4">
    <source>
        <dbReference type="Proteomes" id="UP000694558"/>
    </source>
</evidence>
<reference evidence="3" key="1">
    <citation type="submission" date="2023-05" db="EMBL/GenBank/DDBJ databases">
        <title>High-quality long-read genome of Scophthalmus maximus.</title>
        <authorList>
            <person name="Lien S."/>
            <person name="Martinez P."/>
        </authorList>
    </citation>
    <scope>NUCLEOTIDE SEQUENCE [LARGE SCALE GENOMIC DNA]</scope>
</reference>
<dbReference type="GeneTree" id="ENSGT00940000163747"/>